<keyword evidence="2" id="KW-1185">Reference proteome</keyword>
<accession>A0A168RL61</accession>
<gene>
    <name evidence="1" type="ORF">MGALLINA_01190</name>
</gene>
<dbReference type="InterPro" id="IPR036388">
    <property type="entry name" value="WH-like_DNA-bd_sf"/>
</dbReference>
<dbReference type="Proteomes" id="UP000076983">
    <property type="component" value="Unassembled WGS sequence"/>
</dbReference>
<evidence type="ECO:0000313" key="1">
    <source>
        <dbReference type="EMBL" id="OAB49084.1"/>
    </source>
</evidence>
<dbReference type="Gene3D" id="1.10.10.10">
    <property type="entry name" value="Winged helix-like DNA-binding domain superfamily/Winged helix DNA-binding domain"/>
    <property type="match status" value="1"/>
</dbReference>
<comment type="caution">
    <text evidence="1">The sequence shown here is derived from an EMBL/GenBank/DDBJ whole genome shotgun (WGS) entry which is preliminary data.</text>
</comment>
<evidence type="ECO:0000313" key="2">
    <source>
        <dbReference type="Proteomes" id="UP000076983"/>
    </source>
</evidence>
<dbReference type="PATRIC" id="fig|29557.3.peg.111"/>
<organism evidence="1 2">
    <name type="scientific">Mycoplasmopsis gallinarum</name>
    <dbReference type="NCBI Taxonomy" id="29557"/>
    <lineage>
        <taxon>Bacteria</taxon>
        <taxon>Bacillati</taxon>
        <taxon>Mycoplasmatota</taxon>
        <taxon>Mycoplasmoidales</taxon>
        <taxon>Metamycoplasmataceae</taxon>
        <taxon>Mycoplasmopsis</taxon>
    </lineage>
</organism>
<dbReference type="AlphaFoldDB" id="A0A168RL61"/>
<proteinExistence type="predicted"/>
<protein>
    <submittedName>
        <fullName evidence="1">Uncharacterized protein</fullName>
    </submittedName>
</protein>
<dbReference type="EMBL" id="LVLH01000020">
    <property type="protein sequence ID" value="OAB49084.1"/>
    <property type="molecule type" value="Genomic_DNA"/>
</dbReference>
<name>A0A168RL61_9BACT</name>
<reference evidence="1 2" key="1">
    <citation type="submission" date="2016-03" db="EMBL/GenBank/DDBJ databases">
        <title>Genome sequence of Mycoplasma gallinarum strain Mgn_IPT.</title>
        <authorList>
            <person name="Yacoub E."/>
            <person name="Sirand-Pugnet P."/>
            <person name="Barre A."/>
            <person name="Maurier F."/>
            <person name="Blanchard A."/>
            <person name="Ben Abdelmoumen B.M."/>
        </authorList>
    </citation>
    <scope>NUCLEOTIDE SEQUENCE [LARGE SCALE GENOMIC DNA]</scope>
    <source>
        <strain evidence="1 2">Mgn_IPT</strain>
    </source>
</reference>
<sequence>MSSETKFYKRNQLIFETIENNPDLTNNELAELLNCSTKTIQRKKQLMKKDAFCFHHKNLKKQNALSISDIEIQNIYLDYLNSKKQGKIKFFKSYYNQIYLNSSEHKNISYECLVKRIKKHPCYIKNEKNKAI</sequence>